<reference evidence="2 3" key="1">
    <citation type="submission" date="2019-01" db="EMBL/GenBank/DDBJ databases">
        <title>Complete genome of a denitifying bacterium Halomons sp. BC-M4-5.</title>
        <authorList>
            <person name="Wang L."/>
            <person name="Shao Z."/>
        </authorList>
    </citation>
    <scope>NUCLEOTIDE SEQUENCE [LARGE SCALE GENOMIC DNA]</scope>
    <source>
        <strain evidence="2 3">BC-M4-5</strain>
    </source>
</reference>
<organism evidence="2 3">
    <name type="scientific">Billgrantia tianxiuensis</name>
    <dbReference type="NCBI Taxonomy" id="2497861"/>
    <lineage>
        <taxon>Bacteria</taxon>
        <taxon>Pseudomonadati</taxon>
        <taxon>Pseudomonadota</taxon>
        <taxon>Gammaproteobacteria</taxon>
        <taxon>Oceanospirillales</taxon>
        <taxon>Halomonadaceae</taxon>
        <taxon>Billgrantia</taxon>
    </lineage>
</organism>
<evidence type="ECO:0000313" key="3">
    <source>
        <dbReference type="Proteomes" id="UP000464013"/>
    </source>
</evidence>
<dbReference type="SUPFAM" id="SSF69118">
    <property type="entry name" value="AhpD-like"/>
    <property type="match status" value="1"/>
</dbReference>
<dbReference type="InterPro" id="IPR029032">
    <property type="entry name" value="AhpD-like"/>
</dbReference>
<dbReference type="Proteomes" id="UP000464013">
    <property type="component" value="Chromosome"/>
</dbReference>
<evidence type="ECO:0000313" key="2">
    <source>
        <dbReference type="EMBL" id="QHC48500.1"/>
    </source>
</evidence>
<gene>
    <name evidence="2" type="ORF">EKK97_01290</name>
</gene>
<feature type="domain" description="Carboxymuconolactone decarboxylase-like" evidence="1">
    <location>
        <begin position="18"/>
        <end position="101"/>
    </location>
</feature>
<sequence>MANQDLPSGAGKVADDYPEVWRAFASLGKACAEAGPLDARTRRLVKLALAVGGGSEGAVHSHMRRAMDEGIDPEALKQVAMLAIPTLGLPAGVAAMTWIEDITDARR</sequence>
<accession>A0A6I6SKK6</accession>
<name>A0A6I6SKK6_9GAMM</name>
<proteinExistence type="predicted"/>
<dbReference type="Pfam" id="PF02627">
    <property type="entry name" value="CMD"/>
    <property type="match status" value="1"/>
</dbReference>
<protein>
    <submittedName>
        <fullName evidence="2">Carboxymuconolactone decarboxylase family protein</fullName>
    </submittedName>
</protein>
<dbReference type="PANTHER" id="PTHR33930">
    <property type="entry name" value="ALKYL HYDROPEROXIDE REDUCTASE AHPD"/>
    <property type="match status" value="1"/>
</dbReference>
<dbReference type="PANTHER" id="PTHR33930:SF2">
    <property type="entry name" value="BLR3452 PROTEIN"/>
    <property type="match status" value="1"/>
</dbReference>
<dbReference type="OrthoDB" id="425264at2"/>
<dbReference type="RefSeq" id="WP_159548168.1">
    <property type="nucleotide sequence ID" value="NZ_CP035042.1"/>
</dbReference>
<dbReference type="EMBL" id="CP035042">
    <property type="protein sequence ID" value="QHC48500.1"/>
    <property type="molecule type" value="Genomic_DNA"/>
</dbReference>
<dbReference type="Gene3D" id="1.20.1290.10">
    <property type="entry name" value="AhpD-like"/>
    <property type="match status" value="1"/>
</dbReference>
<dbReference type="GO" id="GO:0051920">
    <property type="term" value="F:peroxiredoxin activity"/>
    <property type="evidence" value="ECO:0007669"/>
    <property type="project" value="InterPro"/>
</dbReference>
<dbReference type="AlphaFoldDB" id="A0A6I6SKK6"/>
<dbReference type="KEGG" id="htx:EKK97_01290"/>
<evidence type="ECO:0000259" key="1">
    <source>
        <dbReference type="Pfam" id="PF02627"/>
    </source>
</evidence>
<dbReference type="InterPro" id="IPR003779">
    <property type="entry name" value="CMD-like"/>
</dbReference>
<keyword evidence="3" id="KW-1185">Reference proteome</keyword>